<name>A0A7C9CPD7_OPUST</name>
<dbReference type="AlphaFoldDB" id="A0A7C9CPD7"/>
<reference evidence="1" key="2">
    <citation type="submission" date="2020-07" db="EMBL/GenBank/DDBJ databases">
        <authorList>
            <person name="Vera ALvarez R."/>
            <person name="Arias-Moreno D.M."/>
            <person name="Jimenez-Jacinto V."/>
            <person name="Jimenez-Bremont J.F."/>
            <person name="Swaminathan K."/>
            <person name="Moose S.P."/>
            <person name="Guerrero-Gonzalez M.L."/>
            <person name="Marino-Ramirez L."/>
            <person name="Landsman D."/>
            <person name="Rodriguez-Kessler M."/>
            <person name="Delgado-Sanchez P."/>
        </authorList>
    </citation>
    <scope>NUCLEOTIDE SEQUENCE</scope>
    <source>
        <tissue evidence="1">Cladode</tissue>
    </source>
</reference>
<sequence>MATYLVNKSMSQLSLLGKSCIHWTYLEKVLQMLDWWICSRTPSQNTISRWHIHMYRRREKRAHWKILWFKSLRNHVRISSESTMLLSPNLAQWKTKDISDLLTCSRCRGM</sequence>
<protein>
    <submittedName>
        <fullName evidence="1">Uncharacterized protein</fullName>
    </submittedName>
</protein>
<proteinExistence type="predicted"/>
<dbReference type="EMBL" id="GISG01017064">
    <property type="protein sequence ID" value="MBA4617589.1"/>
    <property type="molecule type" value="Transcribed_RNA"/>
</dbReference>
<organism evidence="1">
    <name type="scientific">Opuntia streptacantha</name>
    <name type="common">Prickly pear cactus</name>
    <name type="synonym">Opuntia cardona</name>
    <dbReference type="NCBI Taxonomy" id="393608"/>
    <lineage>
        <taxon>Eukaryota</taxon>
        <taxon>Viridiplantae</taxon>
        <taxon>Streptophyta</taxon>
        <taxon>Embryophyta</taxon>
        <taxon>Tracheophyta</taxon>
        <taxon>Spermatophyta</taxon>
        <taxon>Magnoliopsida</taxon>
        <taxon>eudicotyledons</taxon>
        <taxon>Gunneridae</taxon>
        <taxon>Pentapetalae</taxon>
        <taxon>Caryophyllales</taxon>
        <taxon>Cactineae</taxon>
        <taxon>Cactaceae</taxon>
        <taxon>Opuntioideae</taxon>
        <taxon>Opuntia</taxon>
    </lineage>
</organism>
<evidence type="ECO:0000313" key="1">
    <source>
        <dbReference type="EMBL" id="MBA4617589.1"/>
    </source>
</evidence>
<reference evidence="1" key="1">
    <citation type="journal article" date="2013" name="J. Plant Res.">
        <title>Effect of fungi and light on seed germination of three Opuntia species from semiarid lands of central Mexico.</title>
        <authorList>
            <person name="Delgado-Sanchez P."/>
            <person name="Jimenez-Bremont J.F."/>
            <person name="Guerrero-Gonzalez Mde L."/>
            <person name="Flores J."/>
        </authorList>
    </citation>
    <scope>NUCLEOTIDE SEQUENCE</scope>
    <source>
        <tissue evidence="1">Cladode</tissue>
    </source>
</reference>
<accession>A0A7C9CPD7</accession>